<keyword evidence="1" id="KW-0949">S-adenosyl-L-methionine</keyword>
<reference evidence="5" key="1">
    <citation type="journal article" date="2019" name="Int. J. Syst. Evol. Microbiol.">
        <title>The Global Catalogue of Microorganisms (GCM) 10K type strain sequencing project: providing services to taxonomists for standard genome sequencing and annotation.</title>
        <authorList>
            <consortium name="The Broad Institute Genomics Platform"/>
            <consortium name="The Broad Institute Genome Sequencing Center for Infectious Disease"/>
            <person name="Wu L."/>
            <person name="Ma J."/>
        </authorList>
    </citation>
    <scope>NUCLEOTIDE SEQUENCE [LARGE SCALE GENOMIC DNA]</scope>
    <source>
        <strain evidence="5">KCTC 23917</strain>
    </source>
</reference>
<dbReference type="PROSITE" id="PS51668">
    <property type="entry name" value="TSAA_2"/>
    <property type="match status" value="1"/>
</dbReference>
<dbReference type="InterPro" id="IPR036414">
    <property type="entry name" value="YaeB_N_sf"/>
</dbReference>
<dbReference type="Proteomes" id="UP000653343">
    <property type="component" value="Unassembled WGS sequence"/>
</dbReference>
<evidence type="ECO:0000256" key="1">
    <source>
        <dbReference type="ARBA" id="ARBA00022691"/>
    </source>
</evidence>
<dbReference type="RefSeq" id="WP_189355478.1">
    <property type="nucleotide sequence ID" value="NZ_BMYU01000001.1"/>
</dbReference>
<dbReference type="InterPro" id="IPR036413">
    <property type="entry name" value="YaeB-like_sf"/>
</dbReference>
<proteinExistence type="inferred from homology"/>
<gene>
    <name evidence="4" type="ORF">GCM10010946_05640</name>
</gene>
<name>A0ABQ2XSV3_9BURK</name>
<evidence type="ECO:0000313" key="4">
    <source>
        <dbReference type="EMBL" id="GGX31396.1"/>
    </source>
</evidence>
<comment type="caution">
    <text evidence="4">The sequence shown here is derived from an EMBL/GenBank/DDBJ whole genome shotgun (WGS) entry which is preliminary data.</text>
</comment>
<keyword evidence="5" id="KW-1185">Reference proteome</keyword>
<dbReference type="PANTHER" id="PTHR12818">
    <property type="entry name" value="TRNA (ADENINE(37)-N6)-METHYLTRANSFERASE"/>
    <property type="match status" value="1"/>
</dbReference>
<dbReference type="InterPro" id="IPR040372">
    <property type="entry name" value="YaeB-like"/>
</dbReference>
<evidence type="ECO:0000259" key="3">
    <source>
        <dbReference type="PROSITE" id="PS51668"/>
    </source>
</evidence>
<evidence type="ECO:0000256" key="2">
    <source>
        <dbReference type="ARBA" id="ARBA00033753"/>
    </source>
</evidence>
<dbReference type="SUPFAM" id="SSF118196">
    <property type="entry name" value="YaeB-like"/>
    <property type="match status" value="1"/>
</dbReference>
<evidence type="ECO:0000313" key="5">
    <source>
        <dbReference type="Proteomes" id="UP000653343"/>
    </source>
</evidence>
<accession>A0ABQ2XSV3</accession>
<dbReference type="EMBL" id="BMYU01000001">
    <property type="protein sequence ID" value="GGX31396.1"/>
    <property type="molecule type" value="Genomic_DNA"/>
</dbReference>
<dbReference type="Gene3D" id="2.40.30.70">
    <property type="entry name" value="YaeB-like"/>
    <property type="match status" value="1"/>
</dbReference>
<sequence length="160" mass="18076">MEITMKPVAYVEAKRLQAQDDFWGNEVSVIRLVDTVQPEALQGLSGFSHVEILFLFHQVDEQHLTYGARHPRNNPAWPKLGIFAQRAKARPNRIGSTICRLLSVDGNALRVAELDAIDGTPVLDIKPVMQEFLPRQAIIQPQWSTELMQDYWSEADAGKP</sequence>
<comment type="similarity">
    <text evidence="2">Belongs to the tRNA methyltransferase O family.</text>
</comment>
<dbReference type="Pfam" id="PF01980">
    <property type="entry name" value="TrmO_N"/>
    <property type="match status" value="1"/>
</dbReference>
<dbReference type="CDD" id="cd09281">
    <property type="entry name" value="UPF0066"/>
    <property type="match status" value="1"/>
</dbReference>
<dbReference type="PANTHER" id="PTHR12818:SF0">
    <property type="entry name" value="TRNA (ADENINE(37)-N6)-METHYLTRANSFERASE"/>
    <property type="match status" value="1"/>
</dbReference>
<organism evidence="4 5">
    <name type="scientific">Undibacterium squillarum</name>
    <dbReference type="NCBI Taxonomy" id="1131567"/>
    <lineage>
        <taxon>Bacteria</taxon>
        <taxon>Pseudomonadati</taxon>
        <taxon>Pseudomonadota</taxon>
        <taxon>Betaproteobacteria</taxon>
        <taxon>Burkholderiales</taxon>
        <taxon>Oxalobacteraceae</taxon>
        <taxon>Undibacterium</taxon>
    </lineage>
</organism>
<protein>
    <submittedName>
        <fullName evidence="4">tRNA (N6-threonylcarbamoyladenosine(37)-N6)-methyltransferase TrmO</fullName>
    </submittedName>
</protein>
<feature type="domain" description="TsaA-like" evidence="3">
    <location>
        <begin position="5"/>
        <end position="137"/>
    </location>
</feature>
<dbReference type="InterPro" id="IPR023370">
    <property type="entry name" value="TrmO-like_N"/>
</dbReference>